<dbReference type="AlphaFoldDB" id="A0A2P8ES12"/>
<keyword evidence="2" id="KW-1185">Reference proteome</keyword>
<proteinExistence type="predicted"/>
<comment type="caution">
    <text evidence="1">The sequence shown here is derived from an EMBL/GenBank/DDBJ whole genome shotgun (WGS) entry which is preliminary data.</text>
</comment>
<evidence type="ECO:0000313" key="1">
    <source>
        <dbReference type="EMBL" id="PSL12243.1"/>
    </source>
</evidence>
<name>A0A2P8ES12_9GAMM</name>
<sequence length="46" mass="5077">MNANGLAQSRGWGEFAFFMSSPNDHFVPITASWYGTPNVRSGQQLT</sequence>
<protein>
    <submittedName>
        <fullName evidence="1">Uncharacterized protein</fullName>
    </submittedName>
</protein>
<reference evidence="1 2" key="1">
    <citation type="submission" date="2018-03" db="EMBL/GenBank/DDBJ databases">
        <title>Genomic Encyclopedia of Archaeal and Bacterial Type Strains, Phase II (KMG-II): from individual species to whole genera.</title>
        <authorList>
            <person name="Goeker M."/>
        </authorList>
    </citation>
    <scope>NUCLEOTIDE SEQUENCE [LARGE SCALE GENOMIC DNA]</scope>
    <source>
        <strain evidence="1 2">DSM 17586</strain>
    </source>
</reference>
<accession>A0A2P8ES12</accession>
<dbReference type="Proteomes" id="UP000242133">
    <property type="component" value="Unassembled WGS sequence"/>
</dbReference>
<evidence type="ECO:0000313" key="2">
    <source>
        <dbReference type="Proteomes" id="UP000242133"/>
    </source>
</evidence>
<organism evidence="1 2">
    <name type="scientific">Marinobacterium halophilum</name>
    <dbReference type="NCBI Taxonomy" id="267374"/>
    <lineage>
        <taxon>Bacteria</taxon>
        <taxon>Pseudomonadati</taxon>
        <taxon>Pseudomonadota</taxon>
        <taxon>Gammaproteobacteria</taxon>
        <taxon>Oceanospirillales</taxon>
        <taxon>Oceanospirillaceae</taxon>
        <taxon>Marinobacterium</taxon>
    </lineage>
</organism>
<dbReference type="EMBL" id="PYGI01000019">
    <property type="protein sequence ID" value="PSL12243.1"/>
    <property type="molecule type" value="Genomic_DNA"/>
</dbReference>
<gene>
    <name evidence="1" type="ORF">CLV44_11978</name>
</gene>
<dbReference type="RefSeq" id="WP_170069354.1">
    <property type="nucleotide sequence ID" value="NZ_PYGI01000019.1"/>
</dbReference>